<proteinExistence type="predicted"/>
<protein>
    <submittedName>
        <fullName evidence="1">Uncharacterized protein</fullName>
    </submittedName>
</protein>
<dbReference type="EMBL" id="MT142583">
    <property type="protein sequence ID" value="QJA85590.1"/>
    <property type="molecule type" value="Genomic_DNA"/>
</dbReference>
<accession>A0A6M3KUQ2</accession>
<reference evidence="1" key="1">
    <citation type="submission" date="2020-03" db="EMBL/GenBank/DDBJ databases">
        <title>The deep terrestrial virosphere.</title>
        <authorList>
            <person name="Holmfeldt K."/>
            <person name="Nilsson E."/>
            <person name="Simone D."/>
            <person name="Lopez-Fernandez M."/>
            <person name="Wu X."/>
            <person name="de Brujin I."/>
            <person name="Lundin D."/>
            <person name="Andersson A."/>
            <person name="Bertilsson S."/>
            <person name="Dopson M."/>
        </authorList>
    </citation>
    <scope>NUCLEOTIDE SEQUENCE</scope>
    <source>
        <strain evidence="1">MM415B02202</strain>
    </source>
</reference>
<name>A0A6M3KUQ2_9ZZZZ</name>
<gene>
    <name evidence="1" type="ORF">MM415B02202_0029</name>
</gene>
<organism evidence="1">
    <name type="scientific">viral metagenome</name>
    <dbReference type="NCBI Taxonomy" id="1070528"/>
    <lineage>
        <taxon>unclassified sequences</taxon>
        <taxon>metagenomes</taxon>
        <taxon>organismal metagenomes</taxon>
    </lineage>
</organism>
<evidence type="ECO:0000313" key="1">
    <source>
        <dbReference type="EMBL" id="QJA85590.1"/>
    </source>
</evidence>
<sequence>MSIHWIILEQTCYSIDEKVWNKIQRNTGRFFMGDNKAKNELYRLVTMGQIYTTWEPILESRINEYSTD</sequence>
<dbReference type="AlphaFoldDB" id="A0A6M3KUQ2"/>